<dbReference type="HOGENOM" id="CLU_2171607_0_0_1"/>
<sequence>MYCHMIYFAMNIDIQNNHLNVDQASSIPLKDFRTLDHMADHIAAADHIESIAAADHIESPHHLDNIDDGQNTNRVPASPFAFDVEGDREDDNLESSFQTLQGDDEDVSST</sequence>
<keyword evidence="3" id="KW-1185">Reference proteome</keyword>
<reference evidence="3" key="1">
    <citation type="journal article" date="2011" name="Proc. Natl. Acad. Sci. U.S.A.">
        <title>Obligate biotrophy features unraveled by the genomic analysis of rust fungi.</title>
        <authorList>
            <person name="Duplessis S."/>
            <person name="Cuomo C.A."/>
            <person name="Lin Y.-C."/>
            <person name="Aerts A."/>
            <person name="Tisserant E."/>
            <person name="Veneault-Fourrey C."/>
            <person name="Joly D.L."/>
            <person name="Hacquard S."/>
            <person name="Amselem J."/>
            <person name="Cantarel B.L."/>
            <person name="Chiu R."/>
            <person name="Coutinho P.M."/>
            <person name="Feau N."/>
            <person name="Field M."/>
            <person name="Frey P."/>
            <person name="Gelhaye E."/>
            <person name="Goldberg J."/>
            <person name="Grabherr M.G."/>
            <person name="Kodira C.D."/>
            <person name="Kohler A."/>
            <person name="Kuees U."/>
            <person name="Lindquist E.A."/>
            <person name="Lucas S.M."/>
            <person name="Mago R."/>
            <person name="Mauceli E."/>
            <person name="Morin E."/>
            <person name="Murat C."/>
            <person name="Pangilinan J.L."/>
            <person name="Park R."/>
            <person name="Pearson M."/>
            <person name="Quesneville H."/>
            <person name="Rouhier N."/>
            <person name="Sakthikumar S."/>
            <person name="Salamov A.A."/>
            <person name="Schmutz J."/>
            <person name="Selles B."/>
            <person name="Shapiro H."/>
            <person name="Tanguay P."/>
            <person name="Tuskan G.A."/>
            <person name="Henrissat B."/>
            <person name="Van de Peer Y."/>
            <person name="Rouze P."/>
            <person name="Ellis J.G."/>
            <person name="Dodds P.N."/>
            <person name="Schein J.E."/>
            <person name="Zhong S."/>
            <person name="Hamelin R.C."/>
            <person name="Grigoriev I.V."/>
            <person name="Szabo L.J."/>
            <person name="Martin F."/>
        </authorList>
    </citation>
    <scope>NUCLEOTIDE SEQUENCE [LARGE SCALE GENOMIC DNA]</scope>
    <source>
        <strain evidence="3">98AG31 / pathotype 3-4-7</strain>
    </source>
</reference>
<organism evidence="3">
    <name type="scientific">Melampsora larici-populina (strain 98AG31 / pathotype 3-4-7)</name>
    <name type="common">Poplar leaf rust fungus</name>
    <dbReference type="NCBI Taxonomy" id="747676"/>
    <lineage>
        <taxon>Eukaryota</taxon>
        <taxon>Fungi</taxon>
        <taxon>Dikarya</taxon>
        <taxon>Basidiomycota</taxon>
        <taxon>Pucciniomycotina</taxon>
        <taxon>Pucciniomycetes</taxon>
        <taxon>Pucciniales</taxon>
        <taxon>Melampsoraceae</taxon>
        <taxon>Melampsora</taxon>
    </lineage>
</organism>
<accession>F4R3Z2</accession>
<dbReference type="KEGG" id="mlr:MELLADRAFT_58560"/>
<dbReference type="GeneID" id="18929203"/>
<evidence type="ECO:0000256" key="1">
    <source>
        <dbReference type="SAM" id="MobiDB-lite"/>
    </source>
</evidence>
<gene>
    <name evidence="2" type="ORF">MELLADRAFT_58560</name>
</gene>
<feature type="compositionally biased region" description="Basic and acidic residues" evidence="1">
    <location>
        <begin position="53"/>
        <end position="65"/>
    </location>
</feature>
<protein>
    <submittedName>
        <fullName evidence="2">Uncharacterized protein</fullName>
    </submittedName>
</protein>
<evidence type="ECO:0000313" key="3">
    <source>
        <dbReference type="Proteomes" id="UP000001072"/>
    </source>
</evidence>
<feature type="region of interest" description="Disordered" evidence="1">
    <location>
        <begin position="53"/>
        <end position="88"/>
    </location>
</feature>
<proteinExistence type="predicted"/>
<evidence type="ECO:0000313" key="2">
    <source>
        <dbReference type="EMBL" id="EGG12706.1"/>
    </source>
</evidence>
<dbReference type="Proteomes" id="UP000001072">
    <property type="component" value="Unassembled WGS sequence"/>
</dbReference>
<dbReference type="InParanoid" id="F4R3Z2"/>
<dbReference type="VEuPathDB" id="FungiDB:MELLADRAFT_58560"/>
<name>F4R3Z2_MELLP</name>
<dbReference type="EMBL" id="GL883090">
    <property type="protein sequence ID" value="EGG12706.1"/>
    <property type="molecule type" value="Genomic_DNA"/>
</dbReference>
<dbReference type="RefSeq" id="XP_007403644.1">
    <property type="nucleotide sequence ID" value="XM_007403582.1"/>
</dbReference>
<dbReference type="AlphaFoldDB" id="F4R3Z2"/>